<dbReference type="AlphaFoldDB" id="S7XIA1"/>
<comment type="caution">
    <text evidence="3">The sequence shown here is derived from an EMBL/GenBank/DDBJ whole genome shotgun (WGS) entry which is preliminary data.</text>
</comment>
<dbReference type="InterPro" id="IPR015090">
    <property type="entry name" value="Epsilon_PezA_dom"/>
</dbReference>
<evidence type="ECO:0000256" key="1">
    <source>
        <dbReference type="ARBA" id="ARBA00022649"/>
    </source>
</evidence>
<feature type="domain" description="Antitoxin epsilon/PezA" evidence="2">
    <location>
        <begin position="1"/>
        <end position="32"/>
    </location>
</feature>
<dbReference type="Gene3D" id="1.10.8.130">
    <property type="match status" value="1"/>
</dbReference>
<accession>S7XIA1</accession>
<dbReference type="GO" id="GO:0031342">
    <property type="term" value="P:negative regulation of cell killing"/>
    <property type="evidence" value="ECO:0007669"/>
    <property type="project" value="InterPro"/>
</dbReference>
<dbReference type="GO" id="GO:0009636">
    <property type="term" value="P:response to toxic substance"/>
    <property type="evidence" value="ECO:0007669"/>
    <property type="project" value="InterPro"/>
</dbReference>
<protein>
    <recommendedName>
        <fullName evidence="2">Antitoxin epsilon/PezA domain-containing protein</fullName>
    </recommendedName>
</protein>
<reference evidence="3 4" key="1">
    <citation type="submission" date="2013-06" db="EMBL/GenBank/DDBJ databases">
        <title>Genome sequencing of Streptococcus mitis strains.</title>
        <authorList>
            <person name="Ikryannikova L.N."/>
            <person name="Ilina E.N."/>
            <person name="Kostryukova E.S."/>
            <person name="Semashko T.A."/>
            <person name="Savinova T.A."/>
            <person name="Karpova I.Y."/>
            <person name="Larin A.K."/>
            <person name="Ischenko D.S."/>
            <person name="Dubovickaya V.A."/>
            <person name="Sidorenko S.V."/>
            <person name="Govorun V.M."/>
        </authorList>
    </citation>
    <scope>NUCLEOTIDE SEQUENCE [LARGE SCALE GENOMIC DNA]</scope>
    <source>
        <strain evidence="3 4">29/42</strain>
    </source>
</reference>
<organism evidence="3 4">
    <name type="scientific">Streptococcus mitis 29/42</name>
    <dbReference type="NCBI Taxonomy" id="1340486"/>
    <lineage>
        <taxon>Bacteria</taxon>
        <taxon>Bacillati</taxon>
        <taxon>Bacillota</taxon>
        <taxon>Bacilli</taxon>
        <taxon>Lactobacillales</taxon>
        <taxon>Streptococcaceae</taxon>
        <taxon>Streptococcus</taxon>
        <taxon>Streptococcus mitis group</taxon>
    </lineage>
</organism>
<name>S7XIA1_STRMT</name>
<dbReference type="GO" id="GO:0015643">
    <property type="term" value="F:toxic substance binding"/>
    <property type="evidence" value="ECO:0007669"/>
    <property type="project" value="InterPro"/>
</dbReference>
<evidence type="ECO:0000259" key="2">
    <source>
        <dbReference type="Pfam" id="PF08998"/>
    </source>
</evidence>
<dbReference type="InterPro" id="IPR035569">
    <property type="entry name" value="Antitoxin_epsilon/PezA_dom_sf"/>
</dbReference>
<gene>
    <name evidence="3" type="ORF">M060_06810</name>
</gene>
<keyword evidence="1" id="KW-1277">Toxin-antitoxin system</keyword>
<dbReference type="Proteomes" id="UP000014973">
    <property type="component" value="Unassembled WGS sequence"/>
</dbReference>
<evidence type="ECO:0000313" key="3">
    <source>
        <dbReference type="EMBL" id="EPR94077.1"/>
    </source>
</evidence>
<dbReference type="Pfam" id="PF08998">
    <property type="entry name" value="Epsilon_antitox"/>
    <property type="match status" value="1"/>
</dbReference>
<dbReference type="EMBL" id="ATAB01000009">
    <property type="protein sequence ID" value="EPR94077.1"/>
    <property type="molecule type" value="Genomic_DNA"/>
</dbReference>
<sequence>MSGALSDMVNTNIYLLTTLEELERYRDYLDDI</sequence>
<proteinExistence type="predicted"/>
<evidence type="ECO:0000313" key="4">
    <source>
        <dbReference type="Proteomes" id="UP000014973"/>
    </source>
</evidence>